<evidence type="ECO:0000313" key="1">
    <source>
        <dbReference type="EMBL" id="SFQ23230.1"/>
    </source>
</evidence>
<dbReference type="EMBL" id="FOXO01000025">
    <property type="protein sequence ID" value="SFQ23230.1"/>
    <property type="molecule type" value="Genomic_DNA"/>
</dbReference>
<keyword evidence="2" id="KW-1185">Reference proteome</keyword>
<reference evidence="2" key="1">
    <citation type="submission" date="2016-10" db="EMBL/GenBank/DDBJ databases">
        <authorList>
            <person name="Varghese N."/>
            <person name="Submissions S."/>
        </authorList>
    </citation>
    <scope>NUCLEOTIDE SEQUENCE [LARGE SCALE GENOMIC DNA]</scope>
    <source>
        <strain evidence="2">P18</strain>
    </source>
</reference>
<dbReference type="OrthoDB" id="2003821at2"/>
<name>A0A1I5WU69_9FIRM</name>
<proteinExistence type="predicted"/>
<dbReference type="RefSeq" id="WP_074890417.1">
    <property type="nucleotide sequence ID" value="NZ_FOXO01000025.1"/>
</dbReference>
<accession>A0A1I5WU69</accession>
<dbReference type="AlphaFoldDB" id="A0A1I5WU69"/>
<gene>
    <name evidence="1" type="ORF">SAMN04487928_12531</name>
</gene>
<dbReference type="Proteomes" id="UP000182624">
    <property type="component" value="Unassembled WGS sequence"/>
</dbReference>
<sequence length="69" mass="8423">MEKYAEDKPWNCKYCFWGTKKGECTRDECYYLIKEEKKPRFKCKDDCPYGSHWPCIGWCTRKLLEGKRN</sequence>
<evidence type="ECO:0000313" key="2">
    <source>
        <dbReference type="Proteomes" id="UP000182624"/>
    </source>
</evidence>
<organism evidence="1 2">
    <name type="scientific">Butyrivibrio proteoclasticus</name>
    <dbReference type="NCBI Taxonomy" id="43305"/>
    <lineage>
        <taxon>Bacteria</taxon>
        <taxon>Bacillati</taxon>
        <taxon>Bacillota</taxon>
        <taxon>Clostridia</taxon>
        <taxon>Lachnospirales</taxon>
        <taxon>Lachnospiraceae</taxon>
        <taxon>Butyrivibrio</taxon>
    </lineage>
</organism>
<protein>
    <submittedName>
        <fullName evidence="1">Uncharacterized protein</fullName>
    </submittedName>
</protein>